<name>A0A2I0ICE2_PUNGR</name>
<evidence type="ECO:0000313" key="3">
    <source>
        <dbReference type="Proteomes" id="UP000233551"/>
    </source>
</evidence>
<sequence length="81" mass="8865">MARQHKAQLPLLLLILSALVADASVHEFEKITFWRPKEYANFSSGLIQAIVFEVEDRETIGGSAYGGQRAVCCTADLAKLG</sequence>
<gene>
    <name evidence="2" type="ORF">CRG98_037969</name>
</gene>
<reference evidence="2 3" key="1">
    <citation type="submission" date="2017-11" db="EMBL/GenBank/DDBJ databases">
        <title>De-novo sequencing of pomegranate (Punica granatum L.) genome.</title>
        <authorList>
            <person name="Akparov Z."/>
            <person name="Amiraslanov A."/>
            <person name="Hajiyeva S."/>
            <person name="Abbasov M."/>
            <person name="Kaur K."/>
            <person name="Hamwieh A."/>
            <person name="Solovyev V."/>
            <person name="Salamov A."/>
            <person name="Braich B."/>
            <person name="Kosarev P."/>
            <person name="Mahmoud A."/>
            <person name="Hajiyev E."/>
            <person name="Babayeva S."/>
            <person name="Izzatullayeva V."/>
            <person name="Mammadov A."/>
            <person name="Mammadov A."/>
            <person name="Sharifova S."/>
            <person name="Ojaghi J."/>
            <person name="Eynullazada K."/>
            <person name="Bayramov B."/>
            <person name="Abdulazimova A."/>
            <person name="Shahmuradov I."/>
        </authorList>
    </citation>
    <scope>NUCLEOTIDE SEQUENCE [LARGE SCALE GENOMIC DNA]</scope>
    <source>
        <strain evidence="3">cv. AG2017</strain>
        <tissue evidence="2">Leaf</tissue>
    </source>
</reference>
<evidence type="ECO:0000256" key="1">
    <source>
        <dbReference type="SAM" id="SignalP"/>
    </source>
</evidence>
<proteinExistence type="predicted"/>
<dbReference type="STRING" id="22663.A0A2I0ICE2"/>
<dbReference type="Proteomes" id="UP000233551">
    <property type="component" value="Unassembled WGS sequence"/>
</dbReference>
<keyword evidence="1" id="KW-0732">Signal</keyword>
<keyword evidence="3" id="KW-1185">Reference proteome</keyword>
<feature type="non-terminal residue" evidence="2">
    <location>
        <position position="81"/>
    </location>
</feature>
<dbReference type="EMBL" id="PGOL01003331">
    <property type="protein sequence ID" value="PKI41662.1"/>
    <property type="molecule type" value="Genomic_DNA"/>
</dbReference>
<comment type="caution">
    <text evidence="2">The sequence shown here is derived from an EMBL/GenBank/DDBJ whole genome shotgun (WGS) entry which is preliminary data.</text>
</comment>
<evidence type="ECO:0000313" key="2">
    <source>
        <dbReference type="EMBL" id="PKI41662.1"/>
    </source>
</evidence>
<accession>A0A2I0ICE2</accession>
<protein>
    <submittedName>
        <fullName evidence="2">Uncharacterized protein</fullName>
    </submittedName>
</protein>
<dbReference type="AlphaFoldDB" id="A0A2I0ICE2"/>
<organism evidence="2 3">
    <name type="scientific">Punica granatum</name>
    <name type="common">Pomegranate</name>
    <dbReference type="NCBI Taxonomy" id="22663"/>
    <lineage>
        <taxon>Eukaryota</taxon>
        <taxon>Viridiplantae</taxon>
        <taxon>Streptophyta</taxon>
        <taxon>Embryophyta</taxon>
        <taxon>Tracheophyta</taxon>
        <taxon>Spermatophyta</taxon>
        <taxon>Magnoliopsida</taxon>
        <taxon>eudicotyledons</taxon>
        <taxon>Gunneridae</taxon>
        <taxon>Pentapetalae</taxon>
        <taxon>rosids</taxon>
        <taxon>malvids</taxon>
        <taxon>Myrtales</taxon>
        <taxon>Lythraceae</taxon>
        <taxon>Punica</taxon>
    </lineage>
</organism>
<feature type="signal peptide" evidence="1">
    <location>
        <begin position="1"/>
        <end position="23"/>
    </location>
</feature>
<feature type="chain" id="PRO_5014174872" evidence="1">
    <location>
        <begin position="24"/>
        <end position="81"/>
    </location>
</feature>